<name>A0A1H5VSF1_9PSEU</name>
<evidence type="ECO:0000313" key="2">
    <source>
        <dbReference type="EMBL" id="SFC58279.1"/>
    </source>
</evidence>
<reference evidence="3 4" key="1">
    <citation type="submission" date="2016-10" db="EMBL/GenBank/DDBJ databases">
        <authorList>
            <person name="Varghese N."/>
            <person name="Submissions S."/>
        </authorList>
    </citation>
    <scope>NUCLEOTIDE SEQUENCE [LARGE SCALE GENOMIC DNA]</scope>
    <source>
        <strain evidence="4">ATCC 20501</strain>
        <strain evidence="2 3">CGMCC 4.3529</strain>
    </source>
</reference>
<dbReference type="EMBL" id="FOME01000001">
    <property type="protein sequence ID" value="SFC58279.1"/>
    <property type="molecule type" value="Genomic_DNA"/>
</dbReference>
<gene>
    <name evidence="1" type="ORF">SAMN02982929_00953</name>
    <name evidence="2" type="ORF">SAMN05216506_1011117</name>
</gene>
<dbReference type="Proteomes" id="UP000236729">
    <property type="component" value="Unassembled WGS sequence"/>
</dbReference>
<sequence>MALLSEVSAEWVHLVVKHGRAMVHTRSDEGCVARLRSGARYLTVQAETLESPITEAATELGIPDPPGDEGMFLWNILCAPRELFDLMSTVVLSEEQVSRRLVTAYCGSLQGWSADA</sequence>
<organism evidence="1 4">
    <name type="scientific">Saccharopolyspora kobensis</name>
    <dbReference type="NCBI Taxonomy" id="146035"/>
    <lineage>
        <taxon>Bacteria</taxon>
        <taxon>Bacillati</taxon>
        <taxon>Actinomycetota</taxon>
        <taxon>Actinomycetes</taxon>
        <taxon>Pseudonocardiales</taxon>
        <taxon>Pseudonocardiaceae</taxon>
        <taxon>Saccharopolyspora</taxon>
    </lineage>
</organism>
<proteinExistence type="predicted"/>
<keyword evidence="3" id="KW-1185">Reference proteome</keyword>
<dbReference type="AlphaFoldDB" id="A0A1H5VSF1"/>
<dbReference type="EMBL" id="FNVB01000002">
    <property type="protein sequence ID" value="SEF89457.1"/>
    <property type="molecule type" value="Genomic_DNA"/>
</dbReference>
<evidence type="ECO:0000313" key="3">
    <source>
        <dbReference type="Proteomes" id="UP000199690"/>
    </source>
</evidence>
<protein>
    <submittedName>
        <fullName evidence="1">Uncharacterized protein</fullName>
    </submittedName>
</protein>
<reference evidence="1" key="2">
    <citation type="submission" date="2016-10" db="EMBL/GenBank/DDBJ databases">
        <authorList>
            <person name="de Groot N.N."/>
        </authorList>
    </citation>
    <scope>NUCLEOTIDE SEQUENCE [LARGE SCALE GENOMIC DNA]</scope>
    <source>
        <strain evidence="1">ATCC 20501</strain>
    </source>
</reference>
<accession>A0A1H5VSF1</accession>
<accession>A0A1I1KBM1</accession>
<dbReference type="Proteomes" id="UP000199690">
    <property type="component" value="Unassembled WGS sequence"/>
</dbReference>
<evidence type="ECO:0000313" key="1">
    <source>
        <dbReference type="EMBL" id="SEF89457.1"/>
    </source>
</evidence>
<evidence type="ECO:0000313" key="4">
    <source>
        <dbReference type="Proteomes" id="UP000236729"/>
    </source>
</evidence>